<dbReference type="PROSITE" id="PS00211">
    <property type="entry name" value="ABC_TRANSPORTER_1"/>
    <property type="match status" value="1"/>
</dbReference>
<dbReference type="GO" id="GO:0005886">
    <property type="term" value="C:plasma membrane"/>
    <property type="evidence" value="ECO:0007669"/>
    <property type="project" value="TreeGrafter"/>
</dbReference>
<accession>A0A0B0EGR1</accession>
<dbReference type="SUPFAM" id="SSF52540">
    <property type="entry name" value="P-loop containing nucleoside triphosphate hydrolases"/>
    <property type="match status" value="1"/>
</dbReference>
<evidence type="ECO:0000256" key="2">
    <source>
        <dbReference type="ARBA" id="ARBA00022741"/>
    </source>
</evidence>
<organism evidence="6 7">
    <name type="scientific">Candidatus Scalindua brodae</name>
    <dbReference type="NCBI Taxonomy" id="237368"/>
    <lineage>
        <taxon>Bacteria</taxon>
        <taxon>Pseudomonadati</taxon>
        <taxon>Planctomycetota</taxon>
        <taxon>Candidatus Brocadiia</taxon>
        <taxon>Candidatus Brocadiales</taxon>
        <taxon>Candidatus Scalinduaceae</taxon>
        <taxon>Candidatus Scalindua</taxon>
    </lineage>
</organism>
<protein>
    <submittedName>
        <fullName evidence="6">ABC transporter ATP-binding component</fullName>
    </submittedName>
</protein>
<comment type="caution">
    <text evidence="6">The sequence shown here is derived from an EMBL/GenBank/DDBJ whole genome shotgun (WGS) entry which is preliminary data.</text>
</comment>
<dbReference type="Pfam" id="PF00005">
    <property type="entry name" value="ABC_tran"/>
    <property type="match status" value="1"/>
</dbReference>
<keyword evidence="3 6" id="KW-0067">ATP-binding</keyword>
<dbReference type="eggNOG" id="COG1136">
    <property type="taxonomic scope" value="Bacteria"/>
</dbReference>
<evidence type="ECO:0000313" key="6">
    <source>
        <dbReference type="EMBL" id="KHE91764.1"/>
    </source>
</evidence>
<dbReference type="Proteomes" id="UP000030652">
    <property type="component" value="Unassembled WGS sequence"/>
</dbReference>
<dbReference type="SMART" id="SM00382">
    <property type="entry name" value="AAA"/>
    <property type="match status" value="1"/>
</dbReference>
<evidence type="ECO:0000256" key="4">
    <source>
        <dbReference type="ARBA" id="ARBA00038388"/>
    </source>
</evidence>
<dbReference type="GO" id="GO:0005524">
    <property type="term" value="F:ATP binding"/>
    <property type="evidence" value="ECO:0007669"/>
    <property type="project" value="UniProtKB-KW"/>
</dbReference>
<feature type="domain" description="ABC transporter" evidence="5">
    <location>
        <begin position="2"/>
        <end position="220"/>
    </location>
</feature>
<dbReference type="InterPro" id="IPR003439">
    <property type="entry name" value="ABC_transporter-like_ATP-bd"/>
</dbReference>
<dbReference type="PROSITE" id="PS50893">
    <property type="entry name" value="ABC_TRANSPORTER_2"/>
    <property type="match status" value="1"/>
</dbReference>
<gene>
    <name evidence="6" type="ORF">SCABRO_02465</name>
</gene>
<dbReference type="AlphaFoldDB" id="A0A0B0EGR1"/>
<evidence type="ECO:0000256" key="3">
    <source>
        <dbReference type="ARBA" id="ARBA00022840"/>
    </source>
</evidence>
<dbReference type="GO" id="GO:0016887">
    <property type="term" value="F:ATP hydrolysis activity"/>
    <property type="evidence" value="ECO:0007669"/>
    <property type="project" value="InterPro"/>
</dbReference>
<proteinExistence type="inferred from homology"/>
<keyword evidence="2" id="KW-0547">Nucleotide-binding</keyword>
<dbReference type="EMBL" id="JRYO01000177">
    <property type="protein sequence ID" value="KHE91764.1"/>
    <property type="molecule type" value="Genomic_DNA"/>
</dbReference>
<dbReference type="CDD" id="cd03255">
    <property type="entry name" value="ABC_MJ0796_LolCDE_FtsE"/>
    <property type="match status" value="1"/>
</dbReference>
<keyword evidence="1" id="KW-0813">Transport</keyword>
<dbReference type="GO" id="GO:0098796">
    <property type="term" value="C:membrane protein complex"/>
    <property type="evidence" value="ECO:0007669"/>
    <property type="project" value="UniProtKB-ARBA"/>
</dbReference>
<reference evidence="6 7" key="1">
    <citation type="submission" date="2014-10" db="EMBL/GenBank/DDBJ databases">
        <title>Draft genome of anammox bacterium scalindua brodae, obtained using differential coverage binning of sequence data from two enrichment reactors.</title>
        <authorList>
            <person name="Speth D.R."/>
            <person name="Russ L."/>
            <person name="Kartal B."/>
            <person name="Op den Camp H.J."/>
            <person name="Dutilh B.E."/>
            <person name="Jetten M.S."/>
        </authorList>
    </citation>
    <scope>NUCLEOTIDE SEQUENCE [LARGE SCALE GENOMIC DNA]</scope>
    <source>
        <strain evidence="6">RU1</strain>
    </source>
</reference>
<dbReference type="FunFam" id="3.40.50.300:FF:000032">
    <property type="entry name" value="Export ABC transporter ATP-binding protein"/>
    <property type="match status" value="1"/>
</dbReference>
<dbReference type="InterPro" id="IPR027417">
    <property type="entry name" value="P-loop_NTPase"/>
</dbReference>
<dbReference type="InterPro" id="IPR017911">
    <property type="entry name" value="MacB-like_ATP-bd"/>
</dbReference>
<dbReference type="InterPro" id="IPR017871">
    <property type="entry name" value="ABC_transporter-like_CS"/>
</dbReference>
<dbReference type="Gene3D" id="3.40.50.300">
    <property type="entry name" value="P-loop containing nucleotide triphosphate hydrolases"/>
    <property type="match status" value="1"/>
</dbReference>
<sequence length="220" mass="24898">MIRTEKLCKYYSIHSRHEVHAIRDINLNISKNTFVVFNGPSGSGKTTLLNIIGALDRPTEGKVFIYDEEITSFSDIGLSRLRREKIGFIFQNFHLIPRLSSWENVSYPLIPLGISFRERFQMAKLLLEKVGLGDRLDHAPEELSGGQQQRVAIARALVNNPEIIIADEPTSNIDDETSEHLLELLKELQTDGVTILVATHDAGFEKIADEIYKIKNGRLE</sequence>
<dbReference type="GO" id="GO:0022857">
    <property type="term" value="F:transmembrane transporter activity"/>
    <property type="evidence" value="ECO:0007669"/>
    <property type="project" value="TreeGrafter"/>
</dbReference>
<evidence type="ECO:0000259" key="5">
    <source>
        <dbReference type="PROSITE" id="PS50893"/>
    </source>
</evidence>
<dbReference type="InterPro" id="IPR015854">
    <property type="entry name" value="ABC_transpr_LolD-like"/>
</dbReference>
<comment type="similarity">
    <text evidence="4">Belongs to the ABC transporter superfamily. Macrolide exporter (TC 3.A.1.122) family.</text>
</comment>
<dbReference type="InterPro" id="IPR003593">
    <property type="entry name" value="AAA+_ATPase"/>
</dbReference>
<evidence type="ECO:0000256" key="1">
    <source>
        <dbReference type="ARBA" id="ARBA00022448"/>
    </source>
</evidence>
<name>A0A0B0EGR1_9BACT</name>
<dbReference type="PANTHER" id="PTHR24220">
    <property type="entry name" value="IMPORT ATP-BINDING PROTEIN"/>
    <property type="match status" value="1"/>
</dbReference>
<evidence type="ECO:0000313" key="7">
    <source>
        <dbReference type="Proteomes" id="UP000030652"/>
    </source>
</evidence>